<sequence>MFFLQAMFYLQAMSSPQGILYLEFRGLVIPNRHRR</sequence>
<organism evidence="1 2">
    <name type="scientific">Yersinia pestis</name>
    <dbReference type="NCBI Taxonomy" id="632"/>
    <lineage>
        <taxon>Bacteria</taxon>
        <taxon>Pseudomonadati</taxon>
        <taxon>Pseudomonadota</taxon>
        <taxon>Gammaproteobacteria</taxon>
        <taxon>Enterobacterales</taxon>
        <taxon>Yersiniaceae</taxon>
        <taxon>Yersinia</taxon>
    </lineage>
</organism>
<dbReference type="EMBL" id="UAVH01000006">
    <property type="protein sequence ID" value="SQA42981.1"/>
    <property type="molecule type" value="Genomic_DNA"/>
</dbReference>
<evidence type="ECO:0000313" key="2">
    <source>
        <dbReference type="Proteomes" id="UP000251879"/>
    </source>
</evidence>
<dbReference type="KEGG" id="ypl:CH46_4004"/>
<accession>A0AAX2I033</accession>
<proteinExistence type="predicted"/>
<dbReference type="KEGG" id="ypj:CH55_3891"/>
<name>A0AAX2I033_YERPE</name>
<protein>
    <submittedName>
        <fullName evidence="1">Uncharacterized protein</fullName>
    </submittedName>
</protein>
<comment type="caution">
    <text evidence="1">The sequence shown here is derived from an EMBL/GenBank/DDBJ whole genome shotgun (WGS) entry which is preliminary data.</text>
</comment>
<reference evidence="1 2" key="1">
    <citation type="submission" date="2018-06" db="EMBL/GenBank/DDBJ databases">
        <authorList>
            <consortium name="Pathogen Informatics"/>
            <person name="Doyle S."/>
        </authorList>
    </citation>
    <scope>NUCLEOTIDE SEQUENCE [LARGE SCALE GENOMIC DNA]</scope>
    <source>
        <strain evidence="1 2">NCTC5923</strain>
    </source>
</reference>
<evidence type="ECO:0000313" key="1">
    <source>
        <dbReference type="EMBL" id="SQA42981.1"/>
    </source>
</evidence>
<dbReference type="Proteomes" id="UP000251879">
    <property type="component" value="Unassembled WGS sequence"/>
</dbReference>
<gene>
    <name evidence="1" type="ORF">NCTC5923_02002</name>
</gene>
<dbReference type="AlphaFoldDB" id="A0AAX2I033"/>
<dbReference type="KEGG" id="ypw:CH59_717"/>
<dbReference type="KEGG" id="ypv:BZ15_2429"/>